<dbReference type="GO" id="GO:0022857">
    <property type="term" value="F:transmembrane transporter activity"/>
    <property type="evidence" value="ECO:0007669"/>
    <property type="project" value="InterPro"/>
</dbReference>
<feature type="transmembrane region" description="Helical" evidence="6">
    <location>
        <begin position="141"/>
        <end position="165"/>
    </location>
</feature>
<dbReference type="Gene3D" id="1.20.1250.20">
    <property type="entry name" value="MFS general substrate transporter like domains"/>
    <property type="match status" value="2"/>
</dbReference>
<keyword evidence="8" id="KW-1185">Reference proteome</keyword>
<feature type="transmembrane region" description="Helical" evidence="6">
    <location>
        <begin position="353"/>
        <end position="375"/>
    </location>
</feature>
<keyword evidence="2" id="KW-0813">Transport</keyword>
<protein>
    <submittedName>
        <fullName evidence="7">Muropeptide transporter</fullName>
    </submittedName>
</protein>
<feature type="transmembrane region" description="Helical" evidence="6">
    <location>
        <begin position="258"/>
        <end position="279"/>
    </location>
</feature>
<dbReference type="KEGG" id="pbap:Pla133_14340"/>
<accession>A0A518BHD6</accession>
<feature type="transmembrane region" description="Helical" evidence="6">
    <location>
        <begin position="46"/>
        <end position="63"/>
    </location>
</feature>
<gene>
    <name evidence="7" type="ORF">Pla133_14340</name>
</gene>
<dbReference type="PANTHER" id="PTHR12778">
    <property type="entry name" value="SOLUTE CARRIER FAMILY 33 ACETYL-COA TRANSPORTER -RELATED"/>
    <property type="match status" value="1"/>
</dbReference>
<keyword evidence="5 6" id="KW-0472">Membrane</keyword>
<sequence length="426" mass="43618">MNLLESRGGRRLLFSALYLCEGAPIGFLWWALPTLLRSRGVEADRIGSLLAWLVLPWAFKWLWAPMIDRLGNGRWGLRGWIAGAQIAMAATLLPLLRVDPLAHFELLVVALVAHAVCASTQDAAIDALMIRNTAPHERGRLSGWMQLGMLTGRSLLGGGALLVVGAVGERALVATLLAVLLGGLVLAAFYREADAVGSRAATQPAPALLPILLACLGQRRTWVGLAFAATAGAGFEALGAFAGPILSDLADGNTNVAGQFFLIHAVVAAALGGLVGGAVADRIGARRATGLVGVLLAVAVLTTAAGISSVGSAGALVPHLTFAYATIGAFTAASYALFMDLTDPRVAATQFSAYMSATNLCESWAVAVAGGLIAVHGYASTLVAMAGVGVLALPLLLLLAPSGTVASMPTPRPASPGAQASRGELP</sequence>
<evidence type="ECO:0000256" key="5">
    <source>
        <dbReference type="ARBA" id="ARBA00023136"/>
    </source>
</evidence>
<feature type="transmembrane region" description="Helical" evidence="6">
    <location>
        <begin position="12"/>
        <end position="31"/>
    </location>
</feature>
<evidence type="ECO:0000256" key="3">
    <source>
        <dbReference type="ARBA" id="ARBA00022692"/>
    </source>
</evidence>
<feature type="transmembrane region" description="Helical" evidence="6">
    <location>
        <begin position="75"/>
        <end position="95"/>
    </location>
</feature>
<keyword evidence="3 6" id="KW-0812">Transmembrane</keyword>
<comment type="subcellular location">
    <subcellularLocation>
        <location evidence="1">Membrane</location>
        <topology evidence="1">Multi-pass membrane protein</topology>
    </subcellularLocation>
</comment>
<evidence type="ECO:0000256" key="4">
    <source>
        <dbReference type="ARBA" id="ARBA00022989"/>
    </source>
</evidence>
<dbReference type="AlphaFoldDB" id="A0A518BHD6"/>
<dbReference type="EMBL" id="CP036287">
    <property type="protein sequence ID" value="QDU66364.1"/>
    <property type="molecule type" value="Genomic_DNA"/>
</dbReference>
<dbReference type="PANTHER" id="PTHR12778:SF10">
    <property type="entry name" value="MAJOR FACILITATOR SUPERFAMILY DOMAIN-CONTAINING PROTEIN 3"/>
    <property type="match status" value="1"/>
</dbReference>
<evidence type="ECO:0000256" key="2">
    <source>
        <dbReference type="ARBA" id="ARBA00022448"/>
    </source>
</evidence>
<dbReference type="Pfam" id="PF07690">
    <property type="entry name" value="MFS_1"/>
    <property type="match status" value="1"/>
</dbReference>
<evidence type="ECO:0000313" key="7">
    <source>
        <dbReference type="EMBL" id="QDU66364.1"/>
    </source>
</evidence>
<evidence type="ECO:0000256" key="6">
    <source>
        <dbReference type="SAM" id="Phobius"/>
    </source>
</evidence>
<dbReference type="InterPro" id="IPR036259">
    <property type="entry name" value="MFS_trans_sf"/>
</dbReference>
<feature type="transmembrane region" description="Helical" evidence="6">
    <location>
        <begin position="291"/>
        <end position="316"/>
    </location>
</feature>
<dbReference type="InterPro" id="IPR011701">
    <property type="entry name" value="MFS"/>
</dbReference>
<name>A0A518BHD6_9BACT</name>
<organism evidence="7 8">
    <name type="scientific">Engelhardtia mirabilis</name>
    <dbReference type="NCBI Taxonomy" id="2528011"/>
    <lineage>
        <taxon>Bacteria</taxon>
        <taxon>Pseudomonadati</taxon>
        <taxon>Planctomycetota</taxon>
        <taxon>Planctomycetia</taxon>
        <taxon>Planctomycetia incertae sedis</taxon>
        <taxon>Engelhardtia</taxon>
    </lineage>
</organism>
<feature type="transmembrane region" description="Helical" evidence="6">
    <location>
        <begin position="381"/>
        <end position="400"/>
    </location>
</feature>
<evidence type="ECO:0000256" key="1">
    <source>
        <dbReference type="ARBA" id="ARBA00004141"/>
    </source>
</evidence>
<dbReference type="Proteomes" id="UP000316921">
    <property type="component" value="Chromosome"/>
</dbReference>
<dbReference type="RefSeq" id="WP_145064090.1">
    <property type="nucleotide sequence ID" value="NZ_CP036287.1"/>
</dbReference>
<dbReference type="InterPro" id="IPR004752">
    <property type="entry name" value="AmpG_permease/AT-1"/>
</dbReference>
<reference evidence="7 8" key="1">
    <citation type="submission" date="2019-02" db="EMBL/GenBank/DDBJ databases">
        <title>Deep-cultivation of Planctomycetes and their phenomic and genomic characterization uncovers novel biology.</title>
        <authorList>
            <person name="Wiegand S."/>
            <person name="Jogler M."/>
            <person name="Boedeker C."/>
            <person name="Pinto D."/>
            <person name="Vollmers J."/>
            <person name="Rivas-Marin E."/>
            <person name="Kohn T."/>
            <person name="Peeters S.H."/>
            <person name="Heuer A."/>
            <person name="Rast P."/>
            <person name="Oberbeckmann S."/>
            <person name="Bunk B."/>
            <person name="Jeske O."/>
            <person name="Meyerdierks A."/>
            <person name="Storesund J.E."/>
            <person name="Kallscheuer N."/>
            <person name="Luecker S."/>
            <person name="Lage O.M."/>
            <person name="Pohl T."/>
            <person name="Merkel B.J."/>
            <person name="Hornburger P."/>
            <person name="Mueller R.-W."/>
            <person name="Bruemmer F."/>
            <person name="Labrenz M."/>
            <person name="Spormann A.M."/>
            <person name="Op den Camp H."/>
            <person name="Overmann J."/>
            <person name="Amann R."/>
            <person name="Jetten M.S.M."/>
            <person name="Mascher T."/>
            <person name="Medema M.H."/>
            <person name="Devos D.P."/>
            <person name="Kaster A.-K."/>
            <person name="Ovreas L."/>
            <person name="Rohde M."/>
            <person name="Galperin M.Y."/>
            <person name="Jogler C."/>
        </authorList>
    </citation>
    <scope>NUCLEOTIDE SEQUENCE [LARGE SCALE GENOMIC DNA]</scope>
    <source>
        <strain evidence="7 8">Pla133</strain>
    </source>
</reference>
<feature type="transmembrane region" description="Helical" evidence="6">
    <location>
        <begin position="171"/>
        <end position="190"/>
    </location>
</feature>
<proteinExistence type="predicted"/>
<dbReference type="GO" id="GO:0016020">
    <property type="term" value="C:membrane"/>
    <property type="evidence" value="ECO:0007669"/>
    <property type="project" value="UniProtKB-SubCell"/>
</dbReference>
<evidence type="ECO:0000313" key="8">
    <source>
        <dbReference type="Proteomes" id="UP000316921"/>
    </source>
</evidence>
<dbReference type="SUPFAM" id="SSF103473">
    <property type="entry name" value="MFS general substrate transporter"/>
    <property type="match status" value="1"/>
</dbReference>
<keyword evidence="4 6" id="KW-1133">Transmembrane helix</keyword>
<feature type="transmembrane region" description="Helical" evidence="6">
    <location>
        <begin position="222"/>
        <end position="246"/>
    </location>
</feature>
<feature type="transmembrane region" description="Helical" evidence="6">
    <location>
        <begin position="322"/>
        <end position="341"/>
    </location>
</feature>